<dbReference type="AlphaFoldDB" id="A0A1F7GY20"/>
<dbReference type="InterPro" id="IPR050266">
    <property type="entry name" value="AB_hydrolase_sf"/>
</dbReference>
<name>A0A1F7GY20_9BACT</name>
<dbReference type="Proteomes" id="UP000177159">
    <property type="component" value="Unassembled WGS sequence"/>
</dbReference>
<dbReference type="Pfam" id="PF08386">
    <property type="entry name" value="Abhydrolase_4"/>
    <property type="match status" value="1"/>
</dbReference>
<evidence type="ECO:0000313" key="3">
    <source>
        <dbReference type="EMBL" id="OGK23939.1"/>
    </source>
</evidence>
<feature type="domain" description="AB hydrolase-1" evidence="1">
    <location>
        <begin position="10"/>
        <end position="177"/>
    </location>
</feature>
<dbReference type="InterPro" id="IPR013595">
    <property type="entry name" value="Pept_S33_TAP-like_C"/>
</dbReference>
<feature type="domain" description="Peptidase S33 tripeptidyl aminopeptidase-like C-terminal" evidence="2">
    <location>
        <begin position="192"/>
        <end position="246"/>
    </location>
</feature>
<dbReference type="GO" id="GO:0016020">
    <property type="term" value="C:membrane"/>
    <property type="evidence" value="ECO:0007669"/>
    <property type="project" value="TreeGrafter"/>
</dbReference>
<dbReference type="EMBL" id="MFZM01000014">
    <property type="protein sequence ID" value="OGK23939.1"/>
    <property type="molecule type" value="Genomic_DNA"/>
</dbReference>
<reference evidence="3 4" key="1">
    <citation type="journal article" date="2016" name="Nat. Commun.">
        <title>Thousands of microbial genomes shed light on interconnected biogeochemical processes in an aquifer system.</title>
        <authorList>
            <person name="Anantharaman K."/>
            <person name="Brown C.T."/>
            <person name="Hug L.A."/>
            <person name="Sharon I."/>
            <person name="Castelle C.J."/>
            <person name="Probst A.J."/>
            <person name="Thomas B.C."/>
            <person name="Singh A."/>
            <person name="Wilkins M.J."/>
            <person name="Karaoz U."/>
            <person name="Brodie E.L."/>
            <person name="Williams K.H."/>
            <person name="Hubbard S.S."/>
            <person name="Banfield J.F."/>
        </authorList>
    </citation>
    <scope>NUCLEOTIDE SEQUENCE [LARGE SCALE GENOMIC DNA]</scope>
</reference>
<gene>
    <name evidence="3" type="ORF">A3C24_00300</name>
</gene>
<comment type="caution">
    <text evidence="3">The sequence shown here is derived from an EMBL/GenBank/DDBJ whole genome shotgun (WGS) entry which is preliminary data.</text>
</comment>
<dbReference type="SUPFAM" id="SSF53474">
    <property type="entry name" value="alpha/beta-Hydrolases"/>
    <property type="match status" value="1"/>
</dbReference>
<protein>
    <submittedName>
        <fullName evidence="3">Uncharacterized protein</fullName>
    </submittedName>
</protein>
<evidence type="ECO:0000259" key="2">
    <source>
        <dbReference type="Pfam" id="PF08386"/>
    </source>
</evidence>
<dbReference type="InterPro" id="IPR000073">
    <property type="entry name" value="AB_hydrolase_1"/>
</dbReference>
<evidence type="ECO:0000259" key="1">
    <source>
        <dbReference type="Pfam" id="PF00561"/>
    </source>
</evidence>
<dbReference type="Gene3D" id="3.40.50.1820">
    <property type="entry name" value="alpha/beta hydrolase"/>
    <property type="match status" value="1"/>
</dbReference>
<dbReference type="Pfam" id="PF00561">
    <property type="entry name" value="Abhydrolase_1"/>
    <property type="match status" value="1"/>
</dbReference>
<organism evidence="3 4">
    <name type="scientific">Candidatus Roizmanbacteria bacterium RIFCSPHIGHO2_02_FULL_37_24</name>
    <dbReference type="NCBI Taxonomy" id="1802037"/>
    <lineage>
        <taxon>Bacteria</taxon>
        <taxon>Candidatus Roizmaniibacteriota</taxon>
    </lineage>
</organism>
<dbReference type="PANTHER" id="PTHR43798">
    <property type="entry name" value="MONOACYLGLYCEROL LIPASE"/>
    <property type="match status" value="1"/>
</dbReference>
<evidence type="ECO:0000313" key="4">
    <source>
        <dbReference type="Proteomes" id="UP000177159"/>
    </source>
</evidence>
<accession>A0A1F7GY20</accession>
<proteinExistence type="predicted"/>
<dbReference type="PANTHER" id="PTHR43798:SF33">
    <property type="entry name" value="HYDROLASE, PUTATIVE (AFU_ORTHOLOGUE AFUA_2G14860)-RELATED"/>
    <property type="match status" value="1"/>
</dbReference>
<dbReference type="InterPro" id="IPR029058">
    <property type="entry name" value="AB_hydrolase_fold"/>
</dbReference>
<sequence>MTKQSKSESKHIVILHGWGSNPGRWKAIYENLNSIGKNFALVHTPFLPGFDPKKPIKKPYFVQDYAKWLDEYLTKNNIKKPVIVGHSNGGRIAIYYASHYQNISQLVLISAAGIPNPNLLLKIKKTVFLTLSKTGRKILALFGSENLLDSAQKLLYKVARESDYLKATPVMRDTMLNLLAYNAYFDLPKIVVPTLCIWGENDTATPLWMGEEMHRRIQNSKLKILEGEHNIHITHNKEIAGLIREFIS</sequence>